<dbReference type="EMBL" id="BGPR01006391">
    <property type="protein sequence ID" value="GBN18585.1"/>
    <property type="molecule type" value="Genomic_DNA"/>
</dbReference>
<evidence type="ECO:0000313" key="2">
    <source>
        <dbReference type="EMBL" id="GBN18585.1"/>
    </source>
</evidence>
<feature type="compositionally biased region" description="Basic and acidic residues" evidence="1">
    <location>
        <begin position="1"/>
        <end position="15"/>
    </location>
</feature>
<evidence type="ECO:0000313" key="3">
    <source>
        <dbReference type="Proteomes" id="UP000499080"/>
    </source>
</evidence>
<dbReference type="Proteomes" id="UP000499080">
    <property type="component" value="Unassembled WGS sequence"/>
</dbReference>
<evidence type="ECO:0000256" key="1">
    <source>
        <dbReference type="SAM" id="MobiDB-lite"/>
    </source>
</evidence>
<organism evidence="2 3">
    <name type="scientific">Araneus ventricosus</name>
    <name type="common">Orbweaver spider</name>
    <name type="synonym">Epeira ventricosa</name>
    <dbReference type="NCBI Taxonomy" id="182803"/>
    <lineage>
        <taxon>Eukaryota</taxon>
        <taxon>Metazoa</taxon>
        <taxon>Ecdysozoa</taxon>
        <taxon>Arthropoda</taxon>
        <taxon>Chelicerata</taxon>
        <taxon>Arachnida</taxon>
        <taxon>Araneae</taxon>
        <taxon>Araneomorphae</taxon>
        <taxon>Entelegynae</taxon>
        <taxon>Araneoidea</taxon>
        <taxon>Araneidae</taxon>
        <taxon>Araneus</taxon>
    </lineage>
</organism>
<gene>
    <name evidence="2" type="ORF">AVEN_220768_1</name>
</gene>
<accession>A0A4Y2LUX9</accession>
<name>A0A4Y2LUX9_ARAVE</name>
<feature type="region of interest" description="Disordered" evidence="1">
    <location>
        <begin position="1"/>
        <end position="32"/>
    </location>
</feature>
<keyword evidence="3" id="KW-1185">Reference proteome</keyword>
<protein>
    <submittedName>
        <fullName evidence="2">Uncharacterized protein</fullName>
    </submittedName>
</protein>
<dbReference type="AlphaFoldDB" id="A0A4Y2LUX9"/>
<comment type="caution">
    <text evidence="2">The sequence shown here is derived from an EMBL/GenBank/DDBJ whole genome shotgun (WGS) entry which is preliminary data.</text>
</comment>
<proteinExistence type="predicted"/>
<reference evidence="2 3" key="1">
    <citation type="journal article" date="2019" name="Sci. Rep.">
        <title>Orb-weaving spider Araneus ventricosus genome elucidates the spidroin gene catalogue.</title>
        <authorList>
            <person name="Kono N."/>
            <person name="Nakamura H."/>
            <person name="Ohtoshi R."/>
            <person name="Moran D.A.P."/>
            <person name="Shinohara A."/>
            <person name="Yoshida Y."/>
            <person name="Fujiwara M."/>
            <person name="Mori M."/>
            <person name="Tomita M."/>
            <person name="Arakawa K."/>
        </authorList>
    </citation>
    <scope>NUCLEOTIDE SEQUENCE [LARGE SCALE GENOMIC DNA]</scope>
</reference>
<sequence length="89" mass="10492">MQADLKEQRRQEMKVRQQNSSSDGQESVERDPMTLCANGNRSKQCHVDFLANNWHPYKIQMLQHLTEDDPDCRVEICKWTLNMHDNVSC</sequence>
<feature type="compositionally biased region" description="Polar residues" evidence="1">
    <location>
        <begin position="16"/>
        <end position="25"/>
    </location>
</feature>
<dbReference type="OrthoDB" id="10066061at2759"/>